<dbReference type="CDD" id="cd07377">
    <property type="entry name" value="WHTH_GntR"/>
    <property type="match status" value="1"/>
</dbReference>
<dbReference type="SUPFAM" id="SSF53383">
    <property type="entry name" value="PLP-dependent transferases"/>
    <property type="match status" value="1"/>
</dbReference>
<dbReference type="Pfam" id="PF00392">
    <property type="entry name" value="GntR"/>
    <property type="match status" value="1"/>
</dbReference>
<proteinExistence type="inferred from homology"/>
<dbReference type="SMART" id="SM00345">
    <property type="entry name" value="HTH_GNTR"/>
    <property type="match status" value="1"/>
</dbReference>
<accession>A0A974Y366</accession>
<comment type="similarity">
    <text evidence="1">In the C-terminal section; belongs to the class-I pyridoxal-phosphate-dependent aminotransferase family.</text>
</comment>
<keyword evidence="2" id="KW-0663">Pyridoxal phosphate</keyword>
<reference evidence="7 8" key="1">
    <citation type="submission" date="2021-03" db="EMBL/GenBank/DDBJ databases">
        <title>Lysobacter sp. nov. isolated from soil of gangwondo yeongwol, south Korea.</title>
        <authorList>
            <person name="Kim K.R."/>
            <person name="Kim K.H."/>
            <person name="Jeon C.O."/>
        </authorList>
    </citation>
    <scope>NUCLEOTIDE SEQUENCE [LARGE SCALE GENOMIC DNA]</scope>
    <source>
        <strain evidence="7 8">R19</strain>
    </source>
</reference>
<evidence type="ECO:0000256" key="2">
    <source>
        <dbReference type="ARBA" id="ARBA00022898"/>
    </source>
</evidence>
<dbReference type="Pfam" id="PF00155">
    <property type="entry name" value="Aminotran_1_2"/>
    <property type="match status" value="1"/>
</dbReference>
<dbReference type="InterPro" id="IPR015421">
    <property type="entry name" value="PyrdxlP-dep_Trfase_major"/>
</dbReference>
<evidence type="ECO:0000313" key="7">
    <source>
        <dbReference type="EMBL" id="QSX79803.1"/>
    </source>
</evidence>
<keyword evidence="7" id="KW-0808">Transferase</keyword>
<keyword evidence="7" id="KW-0032">Aminotransferase</keyword>
<evidence type="ECO:0000256" key="3">
    <source>
        <dbReference type="ARBA" id="ARBA00023015"/>
    </source>
</evidence>
<name>A0A974Y366_9GAMM</name>
<dbReference type="InterPro" id="IPR036388">
    <property type="entry name" value="WH-like_DNA-bd_sf"/>
</dbReference>
<dbReference type="InterPro" id="IPR000524">
    <property type="entry name" value="Tscrpt_reg_HTH_GntR"/>
</dbReference>
<dbReference type="Proteomes" id="UP000639274">
    <property type="component" value="Chromosome"/>
</dbReference>
<dbReference type="SUPFAM" id="SSF46785">
    <property type="entry name" value="Winged helix' DNA-binding domain"/>
    <property type="match status" value="1"/>
</dbReference>
<dbReference type="Gene3D" id="3.40.640.10">
    <property type="entry name" value="Type I PLP-dependent aspartate aminotransferase-like (Major domain)"/>
    <property type="match status" value="1"/>
</dbReference>
<dbReference type="PANTHER" id="PTHR46577:SF1">
    <property type="entry name" value="HTH-TYPE TRANSCRIPTIONAL REGULATORY PROTEIN GABR"/>
    <property type="match status" value="1"/>
</dbReference>
<keyword evidence="4" id="KW-0238">DNA-binding</keyword>
<evidence type="ECO:0000259" key="6">
    <source>
        <dbReference type="PROSITE" id="PS50949"/>
    </source>
</evidence>
<evidence type="ECO:0000256" key="4">
    <source>
        <dbReference type="ARBA" id="ARBA00023125"/>
    </source>
</evidence>
<dbReference type="GO" id="GO:0008483">
    <property type="term" value="F:transaminase activity"/>
    <property type="evidence" value="ECO:0007669"/>
    <property type="project" value="UniProtKB-KW"/>
</dbReference>
<dbReference type="GO" id="GO:0003700">
    <property type="term" value="F:DNA-binding transcription factor activity"/>
    <property type="evidence" value="ECO:0007669"/>
    <property type="project" value="InterPro"/>
</dbReference>
<dbReference type="PROSITE" id="PS50949">
    <property type="entry name" value="HTH_GNTR"/>
    <property type="match status" value="1"/>
</dbReference>
<dbReference type="Gene3D" id="1.10.10.10">
    <property type="entry name" value="Winged helix-like DNA-binding domain superfamily/Winged helix DNA-binding domain"/>
    <property type="match status" value="1"/>
</dbReference>
<evidence type="ECO:0000256" key="5">
    <source>
        <dbReference type="ARBA" id="ARBA00023163"/>
    </source>
</evidence>
<dbReference type="RefSeq" id="WP_207526863.1">
    <property type="nucleotide sequence ID" value="NZ_CP071518.1"/>
</dbReference>
<evidence type="ECO:0000313" key="8">
    <source>
        <dbReference type="Proteomes" id="UP000639274"/>
    </source>
</evidence>
<dbReference type="CDD" id="cd00609">
    <property type="entry name" value="AAT_like"/>
    <property type="match status" value="1"/>
</dbReference>
<dbReference type="InterPro" id="IPR051446">
    <property type="entry name" value="HTH_trans_reg/aminotransferase"/>
</dbReference>
<protein>
    <submittedName>
        <fullName evidence="7">PLP-dependent aminotransferase family protein</fullName>
    </submittedName>
</protein>
<dbReference type="InterPro" id="IPR036390">
    <property type="entry name" value="WH_DNA-bd_sf"/>
</dbReference>
<dbReference type="KEGG" id="lsf:I8J32_008220"/>
<sequence length="482" mass="52279">MFLELDGRGSRQAQLTRALKNAVLSGRLASGARLPATRVVAGELGLSRNTVLASYEELAAEGFLHGKVGSGSYVAPLNGHVAVDAIAAQVPVPAPAAARMSQYAHRAVASCRRPIAGAQFHDLPFNLQYGLPLTNPALTTAWRRELAHAAAYTSPNYPEAAGRLDLRTAVCDYLARRRGLQADPEDVLIVSGTQEAVALSARVLLDAGDRVVIEDPHYVALWRAFVAHGAMVETVPVDDEGLVCDRLPATPPRLVCVTPSHQFPLGSVMSLPRRLALLRYAQTHETWILEDDYDGEFRYGGAPIAALRSLDAHDRTLYVGTFSKTLFPALRMGYLVVPRALREAFRIAKQLSTFGSPAIEQAALARFIESRGFERHLRRAAHTLRARRAALMAGLREHAQDRVEVRDSQAGMHLVAWLRGFDDARLAALIEAARQRGVGLHAIGPCYLEPPGRVGLLLGYGGVSPKEITLAMARLGEALRSV</sequence>
<dbReference type="GO" id="GO:0003677">
    <property type="term" value="F:DNA binding"/>
    <property type="evidence" value="ECO:0007669"/>
    <property type="project" value="UniProtKB-KW"/>
</dbReference>
<evidence type="ECO:0000256" key="1">
    <source>
        <dbReference type="ARBA" id="ARBA00005384"/>
    </source>
</evidence>
<dbReference type="EMBL" id="CP071518">
    <property type="protein sequence ID" value="QSX79803.1"/>
    <property type="molecule type" value="Genomic_DNA"/>
</dbReference>
<dbReference type="GO" id="GO:0030170">
    <property type="term" value="F:pyridoxal phosphate binding"/>
    <property type="evidence" value="ECO:0007669"/>
    <property type="project" value="InterPro"/>
</dbReference>
<organism evidence="7 8">
    <name type="scientific">Agrilutibacter solisilvae</name>
    <dbReference type="NCBI Taxonomy" id="2763317"/>
    <lineage>
        <taxon>Bacteria</taxon>
        <taxon>Pseudomonadati</taxon>
        <taxon>Pseudomonadota</taxon>
        <taxon>Gammaproteobacteria</taxon>
        <taxon>Lysobacterales</taxon>
        <taxon>Lysobacteraceae</taxon>
        <taxon>Agrilutibacter</taxon>
    </lineage>
</organism>
<gene>
    <name evidence="7" type="ORF">I8J32_008220</name>
</gene>
<feature type="domain" description="HTH gntR-type" evidence="6">
    <location>
        <begin position="9"/>
        <end position="77"/>
    </location>
</feature>
<keyword evidence="8" id="KW-1185">Reference proteome</keyword>
<dbReference type="InterPro" id="IPR004839">
    <property type="entry name" value="Aminotransferase_I/II_large"/>
</dbReference>
<dbReference type="InterPro" id="IPR015424">
    <property type="entry name" value="PyrdxlP-dep_Trfase"/>
</dbReference>
<dbReference type="PANTHER" id="PTHR46577">
    <property type="entry name" value="HTH-TYPE TRANSCRIPTIONAL REGULATORY PROTEIN GABR"/>
    <property type="match status" value="1"/>
</dbReference>
<keyword evidence="5" id="KW-0804">Transcription</keyword>
<keyword evidence="3" id="KW-0805">Transcription regulation</keyword>
<dbReference type="AlphaFoldDB" id="A0A974Y366"/>